<dbReference type="Gene3D" id="3.40.50.1000">
    <property type="entry name" value="HAD superfamily/HAD-like"/>
    <property type="match status" value="2"/>
</dbReference>
<evidence type="ECO:0000313" key="2">
    <source>
        <dbReference type="Proteomes" id="UP000025061"/>
    </source>
</evidence>
<proteinExistence type="predicted"/>
<name>A0A059FXL3_9PROT</name>
<reference evidence="1 2" key="1">
    <citation type="submission" date="2013-04" db="EMBL/GenBank/DDBJ databases">
        <title>Hyphomonas hirschiana VP5 Genome Sequencing.</title>
        <authorList>
            <person name="Lai Q."/>
            <person name="Shao Z."/>
        </authorList>
    </citation>
    <scope>NUCLEOTIDE SEQUENCE [LARGE SCALE GENOMIC DNA]</scope>
    <source>
        <strain evidence="1 2">VP5</strain>
    </source>
</reference>
<evidence type="ECO:0000313" key="1">
    <source>
        <dbReference type="EMBL" id="KCZ95241.1"/>
    </source>
</evidence>
<keyword evidence="1" id="KW-0378">Hydrolase</keyword>
<dbReference type="PANTHER" id="PTHR19288">
    <property type="entry name" value="4-NITROPHENYLPHOSPHATASE-RELATED"/>
    <property type="match status" value="1"/>
</dbReference>
<dbReference type="NCBIfam" id="TIGR01549">
    <property type="entry name" value="HAD-SF-IA-v1"/>
    <property type="match status" value="1"/>
</dbReference>
<gene>
    <name evidence="1" type="ORF">HHI_06209</name>
</gene>
<dbReference type="InterPro" id="IPR023214">
    <property type="entry name" value="HAD_sf"/>
</dbReference>
<organism evidence="1 2">
    <name type="scientific">Hyphomonas hirschiana VP5</name>
    <dbReference type="NCBI Taxonomy" id="1280951"/>
    <lineage>
        <taxon>Bacteria</taxon>
        <taxon>Pseudomonadati</taxon>
        <taxon>Pseudomonadota</taxon>
        <taxon>Alphaproteobacteria</taxon>
        <taxon>Hyphomonadales</taxon>
        <taxon>Hyphomonadaceae</taxon>
        <taxon>Hyphomonas</taxon>
    </lineage>
</organism>
<protein>
    <submittedName>
        <fullName evidence="1">HAD superfamily hydrolase</fullName>
    </submittedName>
</protein>
<dbReference type="PATRIC" id="fig|1280951.3.peg.1254"/>
<dbReference type="GO" id="GO:0005737">
    <property type="term" value="C:cytoplasm"/>
    <property type="evidence" value="ECO:0007669"/>
    <property type="project" value="TreeGrafter"/>
</dbReference>
<dbReference type="SUPFAM" id="SSF56784">
    <property type="entry name" value="HAD-like"/>
    <property type="match status" value="1"/>
</dbReference>
<dbReference type="PANTHER" id="PTHR19288:SF46">
    <property type="entry name" value="HALOACID DEHALOGENASE-LIKE HYDROLASE DOMAIN-CONTAINING PROTEIN 2"/>
    <property type="match status" value="1"/>
</dbReference>
<comment type="caution">
    <text evidence="1">The sequence shown here is derived from an EMBL/GenBank/DDBJ whole genome shotgun (WGS) entry which is preliminary data.</text>
</comment>
<keyword evidence="2" id="KW-1185">Reference proteome</keyword>
<dbReference type="Pfam" id="PF13242">
    <property type="entry name" value="Hydrolase_like"/>
    <property type="match status" value="1"/>
</dbReference>
<dbReference type="InterPro" id="IPR036412">
    <property type="entry name" value="HAD-like_sf"/>
</dbReference>
<dbReference type="InterPro" id="IPR006439">
    <property type="entry name" value="HAD-SF_hydro_IA"/>
</dbReference>
<dbReference type="Proteomes" id="UP000025061">
    <property type="component" value="Unassembled WGS sequence"/>
</dbReference>
<sequence>MKNVIPLEGTRIRESVSIIRSAGGFIVDWDGCCAIDNVLVPEAAEFLRAVQPRLVILSNNSTNTMEDIHAILKQSGIALKPDRVLLAGVSAIRHAAAKGWKRAMILGSPAMKAYALRCGLEVVREEAQVVIVMRDTRLTYAALERAANCLAGGASVILANPDGSHRGANARIRPETGAIFAALSAAVDLSETSVETIGKPSPALFTEACRILGTQPARTIMLGDNPATDIDGARKLGMPALLVTPSPAAFFQSLLETLRNA</sequence>
<accession>A0A059FXL3</accession>
<dbReference type="RefSeq" id="WP_011647450.1">
    <property type="nucleotide sequence ID" value="NZ_ARYI01000004.1"/>
</dbReference>
<dbReference type="InterPro" id="IPR006357">
    <property type="entry name" value="HAD-SF_hydro_IIA"/>
</dbReference>
<dbReference type="OrthoDB" id="148966at2"/>
<dbReference type="EMBL" id="ARYI01000004">
    <property type="protein sequence ID" value="KCZ95241.1"/>
    <property type="molecule type" value="Genomic_DNA"/>
</dbReference>
<dbReference type="Pfam" id="PF13344">
    <property type="entry name" value="Hydrolase_6"/>
    <property type="match status" value="1"/>
</dbReference>
<dbReference type="AlphaFoldDB" id="A0A059FXL3"/>
<dbReference type="GO" id="GO:0016791">
    <property type="term" value="F:phosphatase activity"/>
    <property type="evidence" value="ECO:0007669"/>
    <property type="project" value="TreeGrafter"/>
</dbReference>